<sequence>MDETLIEQYIKENGDFVAIPVGTSMYPMLRNRRDSVYLVRYEGEGLKKYDLPVYKRADGTQVMHRCLGKDENGYIMCGDNQWTLEHGIREDQIIAVAKGFYRDEKYIPNENRLYRAYYKLWSSNLFLRKCALRVIHKIYPRQKIMDKYSS</sequence>
<dbReference type="EMBL" id="DVNB01000054">
    <property type="protein sequence ID" value="HIU57246.1"/>
    <property type="molecule type" value="Genomic_DNA"/>
</dbReference>
<gene>
    <name evidence="1" type="ORF">IAA61_05480</name>
</gene>
<proteinExistence type="predicted"/>
<dbReference type="Proteomes" id="UP000824109">
    <property type="component" value="Unassembled WGS sequence"/>
</dbReference>
<evidence type="ECO:0000313" key="2">
    <source>
        <dbReference type="Proteomes" id="UP000824109"/>
    </source>
</evidence>
<organism evidence="1 2">
    <name type="scientific">Candidatus Ornithomonoglobus merdipullorum</name>
    <dbReference type="NCBI Taxonomy" id="2840895"/>
    <lineage>
        <taxon>Bacteria</taxon>
        <taxon>Bacillati</taxon>
        <taxon>Bacillota</taxon>
        <taxon>Clostridia</taxon>
        <taxon>Candidatus Ornithomonoglobus</taxon>
    </lineage>
</organism>
<reference evidence="1" key="2">
    <citation type="journal article" date="2021" name="PeerJ">
        <title>Extensive microbial diversity within the chicken gut microbiome revealed by metagenomics and culture.</title>
        <authorList>
            <person name="Gilroy R."/>
            <person name="Ravi A."/>
            <person name="Getino M."/>
            <person name="Pursley I."/>
            <person name="Horton D.L."/>
            <person name="Alikhan N.F."/>
            <person name="Baker D."/>
            <person name="Gharbi K."/>
            <person name="Hall N."/>
            <person name="Watson M."/>
            <person name="Adriaenssens E.M."/>
            <person name="Foster-Nyarko E."/>
            <person name="Jarju S."/>
            <person name="Secka A."/>
            <person name="Antonio M."/>
            <person name="Oren A."/>
            <person name="Chaudhuri R.R."/>
            <person name="La Ragione R."/>
            <person name="Hildebrand F."/>
            <person name="Pallen M.J."/>
        </authorList>
    </citation>
    <scope>NUCLEOTIDE SEQUENCE</scope>
    <source>
        <strain evidence="1">USAMLcec3-3695</strain>
    </source>
</reference>
<comment type="caution">
    <text evidence="1">The sequence shown here is derived from an EMBL/GenBank/DDBJ whole genome shotgun (WGS) entry which is preliminary data.</text>
</comment>
<name>A0A9D1SEK0_9FIRM</name>
<reference evidence="1" key="1">
    <citation type="submission" date="2020-10" db="EMBL/GenBank/DDBJ databases">
        <authorList>
            <person name="Gilroy R."/>
        </authorList>
    </citation>
    <scope>NUCLEOTIDE SEQUENCE</scope>
    <source>
        <strain evidence="1">USAMLcec3-3695</strain>
    </source>
</reference>
<dbReference type="AlphaFoldDB" id="A0A9D1SEK0"/>
<accession>A0A9D1SEK0</accession>
<protein>
    <submittedName>
        <fullName evidence="1">Uncharacterized protein</fullName>
    </submittedName>
</protein>
<evidence type="ECO:0000313" key="1">
    <source>
        <dbReference type="EMBL" id="HIU57246.1"/>
    </source>
</evidence>